<dbReference type="SMART" id="SM00220">
    <property type="entry name" value="S_TKc"/>
    <property type="match status" value="1"/>
</dbReference>
<keyword evidence="13" id="KW-1015">Disulfide bond</keyword>
<evidence type="ECO:0000256" key="18">
    <source>
        <dbReference type="PROSITE-ProRule" id="PRU10141"/>
    </source>
</evidence>
<evidence type="ECO:0000256" key="11">
    <source>
        <dbReference type="ARBA" id="ARBA00022989"/>
    </source>
</evidence>
<keyword evidence="14" id="KW-0675">Receptor</keyword>
<dbReference type="InterPro" id="IPR000719">
    <property type="entry name" value="Prot_kinase_dom"/>
</dbReference>
<evidence type="ECO:0000256" key="5">
    <source>
        <dbReference type="ARBA" id="ARBA00022679"/>
    </source>
</evidence>
<dbReference type="InterPro" id="IPR008271">
    <property type="entry name" value="Ser/Thr_kinase_AS"/>
</dbReference>
<gene>
    <name evidence="22" type="ORF">EUTSA_v10028032mg</name>
</gene>
<evidence type="ECO:0000256" key="9">
    <source>
        <dbReference type="ARBA" id="ARBA00022777"/>
    </source>
</evidence>
<dbReference type="InterPro" id="IPR011009">
    <property type="entry name" value="Kinase-like_dom_sf"/>
</dbReference>
<dbReference type="InterPro" id="IPR045874">
    <property type="entry name" value="LRK10/LRL21-25-like"/>
</dbReference>
<evidence type="ECO:0000256" key="12">
    <source>
        <dbReference type="ARBA" id="ARBA00023136"/>
    </source>
</evidence>
<comment type="catalytic activity">
    <reaction evidence="16">
        <text>L-threonyl-[protein] + ATP = O-phospho-L-threonyl-[protein] + ADP + H(+)</text>
        <dbReference type="Rhea" id="RHEA:46608"/>
        <dbReference type="Rhea" id="RHEA-COMP:11060"/>
        <dbReference type="Rhea" id="RHEA-COMP:11605"/>
        <dbReference type="ChEBI" id="CHEBI:15378"/>
        <dbReference type="ChEBI" id="CHEBI:30013"/>
        <dbReference type="ChEBI" id="CHEBI:30616"/>
        <dbReference type="ChEBI" id="CHEBI:61977"/>
        <dbReference type="ChEBI" id="CHEBI:456216"/>
        <dbReference type="EC" id="2.7.11.1"/>
    </reaction>
</comment>
<dbReference type="Gene3D" id="3.30.200.20">
    <property type="entry name" value="Phosphorylase Kinase, domain 1"/>
    <property type="match status" value="1"/>
</dbReference>
<feature type="chain" id="PRO_5004722227" description="non-specific serine/threonine protein kinase" evidence="20">
    <location>
        <begin position="19"/>
        <end position="531"/>
    </location>
</feature>
<evidence type="ECO:0000256" key="17">
    <source>
        <dbReference type="ARBA" id="ARBA00048679"/>
    </source>
</evidence>
<keyword evidence="8 18" id="KW-0547">Nucleotide-binding</keyword>
<dbReference type="STRING" id="72664.V4LX67"/>
<evidence type="ECO:0000256" key="8">
    <source>
        <dbReference type="ARBA" id="ARBA00022741"/>
    </source>
</evidence>
<keyword evidence="15" id="KW-0325">Glycoprotein</keyword>
<name>V4LX67_EUTSA</name>
<evidence type="ECO:0000256" key="2">
    <source>
        <dbReference type="ARBA" id="ARBA00012513"/>
    </source>
</evidence>
<dbReference type="PROSITE" id="PS00108">
    <property type="entry name" value="PROTEIN_KINASE_ST"/>
    <property type="match status" value="1"/>
</dbReference>
<evidence type="ECO:0000256" key="10">
    <source>
        <dbReference type="ARBA" id="ARBA00022840"/>
    </source>
</evidence>
<feature type="binding site" evidence="18">
    <location>
        <position position="273"/>
    </location>
    <ligand>
        <name>ATP</name>
        <dbReference type="ChEBI" id="CHEBI:30616"/>
    </ligand>
</feature>
<dbReference type="Gramene" id="ESQ47122">
    <property type="protein sequence ID" value="ESQ47122"/>
    <property type="gene ID" value="EUTSA_v10028032mg"/>
</dbReference>
<dbReference type="GO" id="GO:0016020">
    <property type="term" value="C:membrane"/>
    <property type="evidence" value="ECO:0007669"/>
    <property type="project" value="UniProtKB-SubCell"/>
</dbReference>
<keyword evidence="7 20" id="KW-0732">Signal</keyword>
<reference evidence="22 23" key="1">
    <citation type="journal article" date="2013" name="Front. Plant Sci.">
        <title>The Reference Genome of the Halophytic Plant Eutrema salsugineum.</title>
        <authorList>
            <person name="Yang R."/>
            <person name="Jarvis D.E."/>
            <person name="Chen H."/>
            <person name="Beilstein M.A."/>
            <person name="Grimwood J."/>
            <person name="Jenkins J."/>
            <person name="Shu S."/>
            <person name="Prochnik S."/>
            <person name="Xin M."/>
            <person name="Ma C."/>
            <person name="Schmutz J."/>
            <person name="Wing R.A."/>
            <person name="Mitchell-Olds T."/>
            <person name="Schumaker K.S."/>
            <person name="Wang X."/>
        </authorList>
    </citation>
    <scope>NUCLEOTIDE SEQUENCE [LARGE SCALE GENOMIC DNA]</scope>
</reference>
<dbReference type="PROSITE" id="PS50011">
    <property type="entry name" value="PROTEIN_KINASE_DOM"/>
    <property type="match status" value="1"/>
</dbReference>
<keyword evidence="5" id="KW-0808">Transferase</keyword>
<comment type="catalytic activity">
    <reaction evidence="17">
        <text>L-seryl-[protein] + ATP = O-phospho-L-seryl-[protein] + ADP + H(+)</text>
        <dbReference type="Rhea" id="RHEA:17989"/>
        <dbReference type="Rhea" id="RHEA-COMP:9863"/>
        <dbReference type="Rhea" id="RHEA-COMP:11604"/>
        <dbReference type="ChEBI" id="CHEBI:15378"/>
        <dbReference type="ChEBI" id="CHEBI:29999"/>
        <dbReference type="ChEBI" id="CHEBI:30616"/>
        <dbReference type="ChEBI" id="CHEBI:83421"/>
        <dbReference type="ChEBI" id="CHEBI:456216"/>
        <dbReference type="EC" id="2.7.11.1"/>
    </reaction>
</comment>
<keyword evidence="11 19" id="KW-1133">Transmembrane helix</keyword>
<dbReference type="InterPro" id="IPR017441">
    <property type="entry name" value="Protein_kinase_ATP_BS"/>
</dbReference>
<dbReference type="eggNOG" id="KOG1187">
    <property type="taxonomic scope" value="Eukaryota"/>
</dbReference>
<evidence type="ECO:0000313" key="22">
    <source>
        <dbReference type="EMBL" id="ESQ47122.1"/>
    </source>
</evidence>
<evidence type="ECO:0000256" key="19">
    <source>
        <dbReference type="SAM" id="Phobius"/>
    </source>
</evidence>
<dbReference type="EMBL" id="KI517416">
    <property type="protein sequence ID" value="ESQ47122.1"/>
    <property type="molecule type" value="Genomic_DNA"/>
</dbReference>
<dbReference type="PANTHER" id="PTHR27009">
    <property type="entry name" value="RUST RESISTANCE KINASE LR10-RELATED"/>
    <property type="match status" value="1"/>
</dbReference>
<keyword evidence="6 19" id="KW-0812">Transmembrane</keyword>
<dbReference type="SUPFAM" id="SSF56112">
    <property type="entry name" value="Protein kinase-like (PK-like)"/>
    <property type="match status" value="1"/>
</dbReference>
<dbReference type="InterPro" id="IPR021720">
    <property type="entry name" value="Malectin_dom"/>
</dbReference>
<dbReference type="Proteomes" id="UP000030689">
    <property type="component" value="Unassembled WGS sequence"/>
</dbReference>
<evidence type="ECO:0000256" key="20">
    <source>
        <dbReference type="SAM" id="SignalP"/>
    </source>
</evidence>
<evidence type="ECO:0000256" key="4">
    <source>
        <dbReference type="ARBA" id="ARBA00022536"/>
    </source>
</evidence>
<dbReference type="KEGG" id="eus:EUTSA_v10028032mg"/>
<keyword evidence="9" id="KW-0418">Kinase</keyword>
<protein>
    <recommendedName>
        <fullName evidence="2">non-specific serine/threonine protein kinase</fullName>
        <ecNumber evidence="2">2.7.11.1</ecNumber>
    </recommendedName>
</protein>
<keyword evidence="4" id="KW-0245">EGF-like domain</keyword>
<dbReference type="Gene3D" id="1.10.510.10">
    <property type="entry name" value="Transferase(Phosphotransferase) domain 1"/>
    <property type="match status" value="1"/>
</dbReference>
<keyword evidence="10 18" id="KW-0067">ATP-binding</keyword>
<evidence type="ECO:0000256" key="1">
    <source>
        <dbReference type="ARBA" id="ARBA00004479"/>
    </source>
</evidence>
<evidence type="ECO:0000256" key="6">
    <source>
        <dbReference type="ARBA" id="ARBA00022692"/>
    </source>
</evidence>
<evidence type="ECO:0000256" key="15">
    <source>
        <dbReference type="ARBA" id="ARBA00023180"/>
    </source>
</evidence>
<dbReference type="AlphaFoldDB" id="V4LX67"/>
<dbReference type="InterPro" id="IPR001245">
    <property type="entry name" value="Ser-Thr/Tyr_kinase_cat_dom"/>
</dbReference>
<keyword evidence="3" id="KW-0723">Serine/threonine-protein kinase</keyword>
<dbReference type="EC" id="2.7.11.1" evidence="2"/>
<evidence type="ECO:0000256" key="14">
    <source>
        <dbReference type="ARBA" id="ARBA00023170"/>
    </source>
</evidence>
<dbReference type="Pfam" id="PF11721">
    <property type="entry name" value="Malectin"/>
    <property type="match status" value="1"/>
</dbReference>
<evidence type="ECO:0000256" key="7">
    <source>
        <dbReference type="ARBA" id="ARBA00022729"/>
    </source>
</evidence>
<feature type="signal peptide" evidence="20">
    <location>
        <begin position="1"/>
        <end position="18"/>
    </location>
</feature>
<evidence type="ECO:0000259" key="21">
    <source>
        <dbReference type="PROSITE" id="PS50011"/>
    </source>
</evidence>
<sequence>MICYILFVLNILVSVTNGATAAYDPTEIFFINCGATYNTVDGGRTWTSEEHKLMASNILNASFSSNVLYKDVVDYQIPYMEARIFQSEFTYSVPLSPGLKFLRLYFYPTRYISGFDAVNSFFSVTVNGFTLLKNFSPDLTIRTSKTGIKSNLKMSDFDSNLAGPNPNPTPKSVTQDIRKGKGKSHVVVITLTVIGLAIGLVTFIVILKLLMRQMKRKKNRKENSVIMFKVLLKQYTYAEVKRITKSFSHIVGKGGFGTVYGGSLSNDRKVAVKVLKDLKGNGEDFINEVASMSQTSHANIVSLLGFCNEGSKRAIIYEFLENGSLDQFISRKKPLTLDVTTLYAIALGIARGLEYLHYGCKTRIVHLDIKPQNILLDGNLCPKVSDFGLAKLCEKRESIMSLIDARGTIGYIAPEVFSRMYGGISHKSDVYSYGMLDLENGQQQTWRLGDEITKEEKEIAKKMVLVSLWCIQPCPTDRPSMNKVVEMIEGSLDDLEVPPKPSMHISTRFIPESSSLTSLSNGEEDGENSNL</sequence>
<dbReference type="Gene3D" id="2.60.120.430">
    <property type="entry name" value="Galactose-binding lectin"/>
    <property type="match status" value="1"/>
</dbReference>
<evidence type="ECO:0000256" key="13">
    <source>
        <dbReference type="ARBA" id="ARBA00023157"/>
    </source>
</evidence>
<keyword evidence="23" id="KW-1185">Reference proteome</keyword>
<proteinExistence type="predicted"/>
<dbReference type="FunFam" id="3.30.200.20:FF:000059">
    <property type="entry name" value="S-receptor-like serine/threonine-protein kinase"/>
    <property type="match status" value="1"/>
</dbReference>
<dbReference type="FunFam" id="1.10.510.10:FF:001023">
    <property type="entry name" value="Os07g0541700 protein"/>
    <property type="match status" value="1"/>
</dbReference>
<dbReference type="FunFam" id="2.60.120.430:FF:000003">
    <property type="entry name" value="FERONIA receptor-like kinase"/>
    <property type="match status" value="1"/>
</dbReference>
<dbReference type="OMA" id="WILGDEV"/>
<feature type="domain" description="Protein kinase" evidence="21">
    <location>
        <begin position="245"/>
        <end position="492"/>
    </location>
</feature>
<feature type="transmembrane region" description="Helical" evidence="19">
    <location>
        <begin position="186"/>
        <end position="211"/>
    </location>
</feature>
<comment type="subcellular location">
    <subcellularLocation>
        <location evidence="1">Membrane</location>
        <topology evidence="1">Single-pass type I membrane protein</topology>
    </subcellularLocation>
</comment>
<dbReference type="GO" id="GO:0005524">
    <property type="term" value="F:ATP binding"/>
    <property type="evidence" value="ECO:0007669"/>
    <property type="project" value="UniProtKB-UniRule"/>
</dbReference>
<evidence type="ECO:0000313" key="23">
    <source>
        <dbReference type="Proteomes" id="UP000030689"/>
    </source>
</evidence>
<evidence type="ECO:0000256" key="3">
    <source>
        <dbReference type="ARBA" id="ARBA00022527"/>
    </source>
</evidence>
<organism evidence="22 23">
    <name type="scientific">Eutrema salsugineum</name>
    <name type="common">Saltwater cress</name>
    <name type="synonym">Sisymbrium salsugineum</name>
    <dbReference type="NCBI Taxonomy" id="72664"/>
    <lineage>
        <taxon>Eukaryota</taxon>
        <taxon>Viridiplantae</taxon>
        <taxon>Streptophyta</taxon>
        <taxon>Embryophyta</taxon>
        <taxon>Tracheophyta</taxon>
        <taxon>Spermatophyta</taxon>
        <taxon>Magnoliopsida</taxon>
        <taxon>eudicotyledons</taxon>
        <taxon>Gunneridae</taxon>
        <taxon>Pentapetalae</taxon>
        <taxon>rosids</taxon>
        <taxon>malvids</taxon>
        <taxon>Brassicales</taxon>
        <taxon>Brassicaceae</taxon>
        <taxon>Eutremeae</taxon>
        <taxon>Eutrema</taxon>
    </lineage>
</organism>
<dbReference type="Pfam" id="PF07714">
    <property type="entry name" value="PK_Tyr_Ser-Thr"/>
    <property type="match status" value="1"/>
</dbReference>
<accession>V4LX67</accession>
<evidence type="ECO:0000256" key="16">
    <source>
        <dbReference type="ARBA" id="ARBA00047899"/>
    </source>
</evidence>
<keyword evidence="12 19" id="KW-0472">Membrane</keyword>
<dbReference type="PROSITE" id="PS00107">
    <property type="entry name" value="PROTEIN_KINASE_ATP"/>
    <property type="match status" value="1"/>
</dbReference>
<dbReference type="GO" id="GO:0004674">
    <property type="term" value="F:protein serine/threonine kinase activity"/>
    <property type="evidence" value="ECO:0007669"/>
    <property type="project" value="UniProtKB-KW"/>
</dbReference>